<gene>
    <name evidence="3" type="ORF">CONPUDRAFT_32584</name>
</gene>
<evidence type="ECO:0000259" key="2">
    <source>
        <dbReference type="Pfam" id="PF24840"/>
    </source>
</evidence>
<dbReference type="RefSeq" id="XP_007771734.1">
    <property type="nucleotide sequence ID" value="XM_007773544.1"/>
</dbReference>
<keyword evidence="1" id="KW-0472">Membrane</keyword>
<dbReference type="Pfam" id="PF24840">
    <property type="entry name" value="NTF2_SigF"/>
    <property type="match status" value="1"/>
</dbReference>
<organism evidence="3 4">
    <name type="scientific">Coniophora puteana (strain RWD-64-598)</name>
    <name type="common">Brown rot fungus</name>
    <dbReference type="NCBI Taxonomy" id="741705"/>
    <lineage>
        <taxon>Eukaryota</taxon>
        <taxon>Fungi</taxon>
        <taxon>Dikarya</taxon>
        <taxon>Basidiomycota</taxon>
        <taxon>Agaricomycotina</taxon>
        <taxon>Agaricomycetes</taxon>
        <taxon>Agaricomycetidae</taxon>
        <taxon>Boletales</taxon>
        <taxon>Coniophorineae</taxon>
        <taxon>Coniophoraceae</taxon>
        <taxon>Coniophora</taxon>
    </lineage>
</organism>
<dbReference type="PANTHER" id="PTHR35393">
    <property type="entry name" value="CHROMOSOME 1, WHOLE GENOME SHOTGUN SEQUENCE"/>
    <property type="match status" value="1"/>
</dbReference>
<dbReference type="AlphaFoldDB" id="A0A5M3MGB4"/>
<feature type="non-terminal residue" evidence="3">
    <location>
        <position position="159"/>
    </location>
</feature>
<dbReference type="Proteomes" id="UP000053558">
    <property type="component" value="Unassembled WGS sequence"/>
</dbReference>
<comment type="caution">
    <text evidence="3">The sequence shown here is derived from an EMBL/GenBank/DDBJ whole genome shotgun (WGS) entry which is preliminary data.</text>
</comment>
<evidence type="ECO:0000313" key="3">
    <source>
        <dbReference type="EMBL" id="EIW78036.1"/>
    </source>
</evidence>
<keyword evidence="1" id="KW-0812">Transmembrane</keyword>
<dbReference type="KEGG" id="cput:CONPUDRAFT_32584"/>
<name>A0A5M3MGB4_CONPW</name>
<sequence length="159" mass="18186">MQNPKDEVRVLLTDLCTAPNAKALEGIFQKYYTPDARLLNPVCQAGTRKGIQNIFELYRIMSPNTEARTKSVMYDESTKVVMLEAEHNFHLWFSPFPKKPARVNVRLSLKEINGRLFIYQQEDLYHWVDVAAMILPPLAPIVGIMLALSGWMMGIMAMI</sequence>
<dbReference type="GeneID" id="19206734"/>
<keyword evidence="1" id="KW-1133">Transmembrane helix</keyword>
<evidence type="ECO:0000313" key="4">
    <source>
        <dbReference type="Proteomes" id="UP000053558"/>
    </source>
</evidence>
<proteinExistence type="predicted"/>
<protein>
    <recommendedName>
        <fullName evidence="2">SigF-like NTF2-like domain-containing protein</fullName>
    </recommendedName>
</protein>
<dbReference type="InterPro" id="IPR057514">
    <property type="entry name" value="NTF2_SigF"/>
</dbReference>
<dbReference type="PANTHER" id="PTHR35393:SF1">
    <property type="entry name" value="SNOAL-LIKE DOMAIN-CONTAINING PROTEIN"/>
    <property type="match status" value="1"/>
</dbReference>
<feature type="transmembrane region" description="Helical" evidence="1">
    <location>
        <begin position="124"/>
        <end position="148"/>
    </location>
</feature>
<reference evidence="4" key="1">
    <citation type="journal article" date="2012" name="Science">
        <title>The Paleozoic origin of enzymatic lignin decomposition reconstructed from 31 fungal genomes.</title>
        <authorList>
            <person name="Floudas D."/>
            <person name="Binder M."/>
            <person name="Riley R."/>
            <person name="Barry K."/>
            <person name="Blanchette R.A."/>
            <person name="Henrissat B."/>
            <person name="Martinez A.T."/>
            <person name="Otillar R."/>
            <person name="Spatafora J.W."/>
            <person name="Yadav J.S."/>
            <person name="Aerts A."/>
            <person name="Benoit I."/>
            <person name="Boyd A."/>
            <person name="Carlson A."/>
            <person name="Copeland A."/>
            <person name="Coutinho P.M."/>
            <person name="de Vries R.P."/>
            <person name="Ferreira P."/>
            <person name="Findley K."/>
            <person name="Foster B."/>
            <person name="Gaskell J."/>
            <person name="Glotzer D."/>
            <person name="Gorecki P."/>
            <person name="Heitman J."/>
            <person name="Hesse C."/>
            <person name="Hori C."/>
            <person name="Igarashi K."/>
            <person name="Jurgens J.A."/>
            <person name="Kallen N."/>
            <person name="Kersten P."/>
            <person name="Kohler A."/>
            <person name="Kuees U."/>
            <person name="Kumar T.K.A."/>
            <person name="Kuo A."/>
            <person name="LaButti K."/>
            <person name="Larrondo L.F."/>
            <person name="Lindquist E."/>
            <person name="Ling A."/>
            <person name="Lombard V."/>
            <person name="Lucas S."/>
            <person name="Lundell T."/>
            <person name="Martin R."/>
            <person name="McLaughlin D.J."/>
            <person name="Morgenstern I."/>
            <person name="Morin E."/>
            <person name="Murat C."/>
            <person name="Nagy L.G."/>
            <person name="Nolan M."/>
            <person name="Ohm R.A."/>
            <person name="Patyshakuliyeva A."/>
            <person name="Rokas A."/>
            <person name="Ruiz-Duenas F.J."/>
            <person name="Sabat G."/>
            <person name="Salamov A."/>
            <person name="Samejima M."/>
            <person name="Schmutz J."/>
            <person name="Slot J.C."/>
            <person name="St John F."/>
            <person name="Stenlid J."/>
            <person name="Sun H."/>
            <person name="Sun S."/>
            <person name="Syed K."/>
            <person name="Tsang A."/>
            <person name="Wiebenga A."/>
            <person name="Young D."/>
            <person name="Pisabarro A."/>
            <person name="Eastwood D.C."/>
            <person name="Martin F."/>
            <person name="Cullen D."/>
            <person name="Grigoriev I.V."/>
            <person name="Hibbett D.S."/>
        </authorList>
    </citation>
    <scope>NUCLEOTIDE SEQUENCE [LARGE SCALE GENOMIC DNA]</scope>
    <source>
        <strain evidence="4">RWD-64-598 SS2</strain>
    </source>
</reference>
<dbReference type="OrthoDB" id="2344312at2759"/>
<accession>A0A5M3MGB4</accession>
<evidence type="ECO:0000256" key="1">
    <source>
        <dbReference type="SAM" id="Phobius"/>
    </source>
</evidence>
<feature type="domain" description="SigF-like NTF2-like" evidence="2">
    <location>
        <begin position="1"/>
        <end position="158"/>
    </location>
</feature>
<dbReference type="EMBL" id="JH711583">
    <property type="protein sequence ID" value="EIW78036.1"/>
    <property type="molecule type" value="Genomic_DNA"/>
</dbReference>
<keyword evidence="4" id="KW-1185">Reference proteome</keyword>
<dbReference type="OMA" id="MSQIFTI"/>